<evidence type="ECO:0000256" key="6">
    <source>
        <dbReference type="ARBA" id="ARBA00022837"/>
    </source>
</evidence>
<feature type="domain" description="Cadherin" evidence="18">
    <location>
        <begin position="805"/>
        <end position="907"/>
    </location>
</feature>
<dbReference type="InterPro" id="IPR002126">
    <property type="entry name" value="Cadherin-like_dom"/>
</dbReference>
<feature type="domain" description="Laminin G" evidence="16">
    <location>
        <begin position="3767"/>
        <end position="3935"/>
    </location>
</feature>
<dbReference type="FunFam" id="2.60.40.60:FF:000037">
    <property type="entry name" value="FAT atypical cadherin 1"/>
    <property type="match status" value="1"/>
</dbReference>
<feature type="non-terminal residue" evidence="19">
    <location>
        <position position="4348"/>
    </location>
</feature>
<feature type="disulfide bond" evidence="13">
    <location>
        <begin position="4052"/>
        <end position="4061"/>
    </location>
</feature>
<dbReference type="Gene3D" id="2.10.25.10">
    <property type="entry name" value="Laminin"/>
    <property type="match status" value="5"/>
</dbReference>
<feature type="domain" description="Cadherin" evidence="18">
    <location>
        <begin position="2853"/>
        <end position="3052"/>
    </location>
</feature>
<dbReference type="GO" id="GO:0005509">
    <property type="term" value="F:calcium ion binding"/>
    <property type="evidence" value="ECO:0007669"/>
    <property type="project" value="UniProtKB-UniRule"/>
</dbReference>
<feature type="domain" description="Cadherin" evidence="18">
    <location>
        <begin position="2040"/>
        <end position="2156"/>
    </location>
</feature>
<feature type="domain" description="Cadherin" evidence="18">
    <location>
        <begin position="2760"/>
        <end position="2852"/>
    </location>
</feature>
<feature type="domain" description="Cadherin" evidence="18">
    <location>
        <begin position="3159"/>
        <end position="3264"/>
    </location>
</feature>
<organism evidence="19">
    <name type="scientific">Trichuris suis</name>
    <name type="common">pig whipworm</name>
    <dbReference type="NCBI Taxonomy" id="68888"/>
    <lineage>
        <taxon>Eukaryota</taxon>
        <taxon>Metazoa</taxon>
        <taxon>Ecdysozoa</taxon>
        <taxon>Nematoda</taxon>
        <taxon>Enoplea</taxon>
        <taxon>Dorylaimia</taxon>
        <taxon>Trichinellida</taxon>
        <taxon>Trichuridae</taxon>
        <taxon>Trichuris</taxon>
    </lineage>
</organism>
<reference evidence="19" key="1">
    <citation type="journal article" date="2014" name="Nat. Genet.">
        <title>Genome and transcriptome of the porcine whipworm Trichuris suis.</title>
        <authorList>
            <person name="Jex A.R."/>
            <person name="Nejsum P."/>
            <person name="Schwarz E.M."/>
            <person name="Hu L."/>
            <person name="Young N.D."/>
            <person name="Hall R.S."/>
            <person name="Korhonen P.K."/>
            <person name="Liao S."/>
            <person name="Thamsborg S."/>
            <person name="Xia J."/>
            <person name="Xu P."/>
            <person name="Wang S."/>
            <person name="Scheerlinck J.P."/>
            <person name="Hofmann A."/>
            <person name="Sternberg P.W."/>
            <person name="Wang J."/>
            <person name="Gasser R.B."/>
        </authorList>
    </citation>
    <scope>NUCLEOTIDE SEQUENCE [LARGE SCALE GENOMIC DNA]</scope>
    <source>
        <strain evidence="19">DCEP-RM93F</strain>
    </source>
</reference>
<dbReference type="GO" id="GO:0001736">
    <property type="term" value="P:establishment of planar polarity"/>
    <property type="evidence" value="ECO:0007669"/>
    <property type="project" value="UniProtKB-ARBA"/>
</dbReference>
<dbReference type="Proteomes" id="UP000030758">
    <property type="component" value="Unassembled WGS sequence"/>
</dbReference>
<dbReference type="GO" id="GO:0005886">
    <property type="term" value="C:plasma membrane"/>
    <property type="evidence" value="ECO:0007669"/>
    <property type="project" value="UniProtKB-SubCell"/>
</dbReference>
<feature type="domain" description="Cadherin" evidence="18">
    <location>
        <begin position="595"/>
        <end position="698"/>
    </location>
</feature>
<evidence type="ECO:0000256" key="9">
    <source>
        <dbReference type="ARBA" id="ARBA00023136"/>
    </source>
</evidence>
<feature type="domain" description="Cadherin" evidence="18">
    <location>
        <begin position="3053"/>
        <end position="3158"/>
    </location>
</feature>
<keyword evidence="9 15" id="KW-0472">Membrane</keyword>
<keyword evidence="3 15" id="KW-0812">Transmembrane</keyword>
<dbReference type="Pfam" id="PF00008">
    <property type="entry name" value="EGF"/>
    <property type="match status" value="2"/>
</dbReference>
<keyword evidence="5" id="KW-0677">Repeat</keyword>
<feature type="disulfide bond" evidence="13">
    <location>
        <begin position="3974"/>
        <end position="3983"/>
    </location>
</feature>
<evidence type="ECO:0000259" key="18">
    <source>
        <dbReference type="PROSITE" id="PS50268"/>
    </source>
</evidence>
<feature type="domain" description="Cadherin" evidence="18">
    <location>
        <begin position="1224"/>
        <end position="1331"/>
    </location>
</feature>
<keyword evidence="7" id="KW-0130">Cell adhesion</keyword>
<dbReference type="Gene3D" id="2.60.120.200">
    <property type="match status" value="1"/>
</dbReference>
<dbReference type="GO" id="GO:0030855">
    <property type="term" value="P:epithelial cell differentiation"/>
    <property type="evidence" value="ECO:0007669"/>
    <property type="project" value="UniProtKB-ARBA"/>
</dbReference>
<feature type="domain" description="Cadherin" evidence="18">
    <location>
        <begin position="2246"/>
        <end position="2352"/>
    </location>
</feature>
<keyword evidence="10 13" id="KW-1015">Disulfide bond</keyword>
<dbReference type="PROSITE" id="PS00022">
    <property type="entry name" value="EGF_1"/>
    <property type="match status" value="4"/>
</dbReference>
<evidence type="ECO:0008006" key="20">
    <source>
        <dbReference type="Google" id="ProtNLM"/>
    </source>
</evidence>
<feature type="domain" description="EGF-like" evidence="17">
    <location>
        <begin position="4025"/>
        <end position="4062"/>
    </location>
</feature>
<comment type="subcellular location">
    <subcellularLocation>
        <location evidence="1">Membrane</location>
        <topology evidence="1">Single-pass membrane protein</topology>
    </subcellularLocation>
</comment>
<dbReference type="PROSITE" id="PS50026">
    <property type="entry name" value="EGF_3"/>
    <property type="match status" value="4"/>
</dbReference>
<keyword evidence="4" id="KW-0732">Signal</keyword>
<dbReference type="PROSITE" id="PS50268">
    <property type="entry name" value="CADHERIN_2"/>
    <property type="match status" value="26"/>
</dbReference>
<dbReference type="FunFam" id="2.60.40.60:FF:000013">
    <property type="entry name" value="Cadherin EGF LAG seven-pass G-type receptor"/>
    <property type="match status" value="1"/>
</dbReference>
<evidence type="ECO:0000256" key="4">
    <source>
        <dbReference type="ARBA" id="ARBA00022729"/>
    </source>
</evidence>
<feature type="domain" description="Cadherin" evidence="18">
    <location>
        <begin position="1016"/>
        <end position="1119"/>
    </location>
</feature>
<dbReference type="InterPro" id="IPR001881">
    <property type="entry name" value="EGF-like_Ca-bd_dom"/>
</dbReference>
<feature type="domain" description="Cadherin" evidence="18">
    <location>
        <begin position="2145"/>
        <end position="2245"/>
    </location>
</feature>
<evidence type="ECO:0000256" key="14">
    <source>
        <dbReference type="SAM" id="MobiDB-lite"/>
    </source>
</evidence>
<keyword evidence="8 15" id="KW-1133">Transmembrane helix</keyword>
<dbReference type="SUPFAM" id="SSF49313">
    <property type="entry name" value="Cadherin-like"/>
    <property type="match status" value="26"/>
</dbReference>
<dbReference type="PANTHER" id="PTHR24026">
    <property type="entry name" value="FAT ATYPICAL CADHERIN-RELATED"/>
    <property type="match status" value="1"/>
</dbReference>
<dbReference type="InterPro" id="IPR000742">
    <property type="entry name" value="EGF"/>
</dbReference>
<feature type="disulfide bond" evidence="13">
    <location>
        <begin position="3728"/>
        <end position="3745"/>
    </location>
</feature>
<feature type="compositionally biased region" description="Basic and acidic residues" evidence="14">
    <location>
        <begin position="4262"/>
        <end position="4271"/>
    </location>
</feature>
<name>A0A085NS37_9BILA</name>
<feature type="domain" description="Cadherin" evidence="18">
    <location>
        <begin position="147"/>
        <end position="262"/>
    </location>
</feature>
<feature type="domain" description="Cadherin" evidence="18">
    <location>
        <begin position="908"/>
        <end position="1015"/>
    </location>
</feature>
<dbReference type="PROSITE" id="PS00232">
    <property type="entry name" value="CADHERIN_1"/>
    <property type="match status" value="8"/>
</dbReference>
<dbReference type="InterPro" id="IPR013320">
    <property type="entry name" value="ConA-like_dom_sf"/>
</dbReference>
<feature type="disulfide bond" evidence="13">
    <location>
        <begin position="3747"/>
        <end position="3756"/>
    </location>
</feature>
<feature type="disulfide bond" evidence="13">
    <location>
        <begin position="4012"/>
        <end position="4021"/>
    </location>
</feature>
<proteinExistence type="predicted"/>
<evidence type="ECO:0000256" key="7">
    <source>
        <dbReference type="ARBA" id="ARBA00022889"/>
    </source>
</evidence>
<accession>A0A085NS37</accession>
<dbReference type="GO" id="GO:0048513">
    <property type="term" value="P:animal organ development"/>
    <property type="evidence" value="ECO:0007669"/>
    <property type="project" value="UniProtKB-ARBA"/>
</dbReference>
<feature type="domain" description="EGF-like" evidence="17">
    <location>
        <begin position="3947"/>
        <end position="3984"/>
    </location>
</feature>
<evidence type="ECO:0000256" key="5">
    <source>
        <dbReference type="ARBA" id="ARBA00022737"/>
    </source>
</evidence>
<evidence type="ECO:0000259" key="16">
    <source>
        <dbReference type="PROSITE" id="PS50025"/>
    </source>
</evidence>
<dbReference type="EMBL" id="KL367478">
    <property type="protein sequence ID" value="KFD72283.1"/>
    <property type="molecule type" value="Genomic_DNA"/>
</dbReference>
<dbReference type="PANTHER" id="PTHR24026:SF136">
    <property type="entry name" value="PROTOCADHERIN-23"/>
    <property type="match status" value="1"/>
</dbReference>
<dbReference type="SMART" id="SM00112">
    <property type="entry name" value="CA"/>
    <property type="match status" value="29"/>
</dbReference>
<gene>
    <name evidence="19" type="ORF">M514_01305</name>
</gene>
<dbReference type="SUPFAM" id="SSF49899">
    <property type="entry name" value="Concanavalin A-like lectins/glucanases"/>
    <property type="match status" value="1"/>
</dbReference>
<comment type="caution">
    <text evidence="13">Lacks conserved residue(s) required for the propagation of feature annotation.</text>
</comment>
<evidence type="ECO:0000256" key="10">
    <source>
        <dbReference type="ARBA" id="ARBA00023157"/>
    </source>
</evidence>
<feature type="domain" description="Cadherin" evidence="18">
    <location>
        <begin position="1529"/>
        <end position="1632"/>
    </location>
</feature>
<dbReference type="PRINTS" id="PR00205">
    <property type="entry name" value="CADHERIN"/>
</dbReference>
<feature type="domain" description="Cadherin" evidence="18">
    <location>
        <begin position="1939"/>
        <end position="2039"/>
    </location>
</feature>
<dbReference type="InterPro" id="IPR001791">
    <property type="entry name" value="Laminin_G"/>
</dbReference>
<dbReference type="GO" id="GO:0007163">
    <property type="term" value="P:establishment or maintenance of cell polarity"/>
    <property type="evidence" value="ECO:0007669"/>
    <property type="project" value="UniProtKB-ARBA"/>
</dbReference>
<evidence type="ECO:0000256" key="15">
    <source>
        <dbReference type="SAM" id="Phobius"/>
    </source>
</evidence>
<evidence type="ECO:0000256" key="2">
    <source>
        <dbReference type="ARBA" id="ARBA00022536"/>
    </source>
</evidence>
<feature type="domain" description="Cadherin" evidence="18">
    <location>
        <begin position="1427"/>
        <end position="1528"/>
    </location>
</feature>
<feature type="domain" description="Cadherin" evidence="18">
    <location>
        <begin position="263"/>
        <end position="373"/>
    </location>
</feature>
<evidence type="ECO:0000259" key="17">
    <source>
        <dbReference type="PROSITE" id="PS50026"/>
    </source>
</evidence>
<protein>
    <recommendedName>
        <fullName evidence="20">Cadherin domain protein</fullName>
    </recommendedName>
</protein>
<feature type="domain" description="Cadherin" evidence="18">
    <location>
        <begin position="2353"/>
        <end position="2454"/>
    </location>
</feature>
<dbReference type="PROSITE" id="PS01186">
    <property type="entry name" value="EGF_2"/>
    <property type="match status" value="4"/>
</dbReference>
<dbReference type="GO" id="GO:0007156">
    <property type="term" value="P:homophilic cell adhesion via plasma membrane adhesion molecules"/>
    <property type="evidence" value="ECO:0007669"/>
    <property type="project" value="InterPro"/>
</dbReference>
<dbReference type="FunFam" id="2.60.40.60:FF:000020">
    <property type="entry name" value="Dachsous cadherin-related 1b"/>
    <property type="match status" value="3"/>
</dbReference>
<dbReference type="CDD" id="cd00054">
    <property type="entry name" value="EGF_CA"/>
    <property type="match status" value="1"/>
</dbReference>
<dbReference type="InterPro" id="IPR020894">
    <property type="entry name" value="Cadherin_CS"/>
</dbReference>
<dbReference type="InterPro" id="IPR015919">
    <property type="entry name" value="Cadherin-like_sf"/>
</dbReference>
<keyword evidence="6 12" id="KW-0106">Calcium</keyword>
<feature type="domain" description="Cadherin" evidence="18">
    <location>
        <begin position="2541"/>
        <end position="2637"/>
    </location>
</feature>
<evidence type="ECO:0000256" key="1">
    <source>
        <dbReference type="ARBA" id="ARBA00004167"/>
    </source>
</evidence>
<dbReference type="SMART" id="SM00181">
    <property type="entry name" value="EGF"/>
    <property type="match status" value="5"/>
</dbReference>
<dbReference type="FunFam" id="2.60.40.60:FF:000015">
    <property type="entry name" value="FAT atypical cadherin 1"/>
    <property type="match status" value="1"/>
</dbReference>
<sequence>MQIAFVKVHCTIWDIRTRGRAFSQFVRNGEMMEKSFCQLSENSSSPLRLVKPVKIDHLLPRRFNRRNRKSRCSDFMSWECFALYGFGFNSGPGGRRPTALLPARDDPFSAIVTAMNMRALALTLIGCWLLPKCNGNEKASDYEFAFTKASYSVSVMESHTNGALIRPTSKMGIYLCKACLGPVRYKIVSGDPNGLFKVDSYPVGNFAYLRIRMRKRTNAYLNRETEPQIVLKVQGKITGPKREATTEILIKVGDVNDSPPIFSSPSQPVTVWEDLAPFSAVAKVHATDADEGLNGEVYYYIEQRNSFFTVHHITGVVSTARSISTLAGKTVTLVVAAEDRTSLLFPESKSSVPPNTVTIDIAMKRSFKPSPVVHCHSVSGGCRQDKLVCATCILHAQKGYANVKQFTLRLFGQKAEHFAVMLNGSTEFEILLNDPRAPYGTHVIGLRMQRSSDGLVITRNVSLTVAAHCPPFESDKFHLNFTAKESSPLYSVLGLIGPHELVTTGLFRWTIRDGEPWAVGESSGLLFLRGSIGSRRHYSFVVVAHSAVCGQTFTFDVDVFVEPENSHCPQFVLPPICTFSFLSLEMAGQTELCALQARDNDTTLPANLTYSIVSGKDSDLFQIDETSGKLRLAKSLPAYSSNSSFEVRVRVSDDGYPYPRHSDLILRFDQHPKILLLNTEPISFEVVEKADNDHAPVFLHTPFPNLNIFENATVGKEVFRFEAVDYDLGFNGLLRYSIAAGNHDGRWKINMDTGVLSLYRPLDREEISKYELTIVAQDFGDSSRKTSASLLINVLDSNDNKPLFEQFTYYASIPEDFPIGHGVIELRADDADLGINAVVSYHLVTATSWFGISPDNGTIFTLQKLDREEVDRYELIVQAVDKGWPSLSSFATVIIDVTDCNDNSPTCLQPVQRVEIPEDVPPHFLFTCVGAYDPDEGVNAMLRYELPANASEVLPFDIDSETGCLRTIGTLDFSKRPIYNLKVQVTDRGVPAMSEQCEVEIVVLYVNRNRYPPEFDRFVYEASIFENEPPGTIVTTLKAHDRDADRADEVAFSIVGGDGMDVFMVDQKGVVRSRRSLDREMTASYWLTIEATDQQPVPLASTADLFIMVKDRNDNAPVPSRPIYITQVLENCPARTVILQLNATDADESSYPLTYAIKKGNAQSLFSIDADTGTLLSTERKIDREANDVHLLEVEITDSGIPPLSSSVSVVVEIIDENDHSPQFLSLDQFDVPACSKEGQYLCRISAFDKDAGLNGTVRYSLSSDEENVAAVRIDEHTGDLFCLKAIAGSTVLSIVVEAHDLGEPPLKSEAAVRLKFFPVPVHSPNHIPILPKSHIVLLVDKYEKLGSDFAKIDASDPDNDQLWFYLKDHRRGHISLAVDSGIVYLIKHADDVTYNVSFYVTDGIDTVDGVITLVFNNRKYQRPVLEKENYFVQISANATLDSVIVSLSDSIKPNDDTGIITYSLVNSFDGSSKFIVDGASGDILLAEPLDIGTSKRYLLMVEARSYHMKTCAFVHVEVISEDNPPRFPQRSYEVKIPQSTPIGHPIIQMIAYDFNASSKSLLTYALSSDDEPSAFEIHPTTGVVTTSRDLHSVSSEHFLAVIVSSKANPSLTDTAELRVSISANSQEYARFPAKVRDVQLYELTPIGSPVLTMQAEGSGYVHYFLNDSSDTFEVNALSGCVTLKNPLDASKQSHFEMRLIARSVLDHEDVATIVVTVLPSAARSIQFGKSVYYGYITENNPERAIVRSIEGDPLLLSAHGPLVNQSIRYSFRIVEPWAKELFIVDQFTGAVLAATSLDHEKFPQIVFHVMATDVSDSGLQSRSPAMVVVQIEDSNDNPPKFVNELFQATIYLPTAPGVSAMRLSAKDPDGDSLRFSLLSDGNGTFKVDSETGEVTLAGADPAPDLYKLKAVVSDGSHSNKADVQIEISPSLPGAAKCAESVYLASVTENSRKPESLLIVKLEKRPSSTVYFVLLNGKPYFVVNSNTGLLSFTGVPLDREAQSKHTLIVQVVNFESTRPIAQCVVIVEVRDVNDCAPVFLNSPYNFVVHRHYHSGFVVGVVETVDLDEGTNSLVSYEASELNSADSPFLLNSTSGEISLKMPAAHYSSLSQVNVTVTARDHGIPSLSASTLLTVTFLDKGTFRFSSSSYSISVPEGGAMLNKTIVRLSLASVLPKVHFDIVAFNDGQHFVIDESLGNIRPQKLLDREMQSNFTLLVQLSDENMKIYDTATVFVDIVDVNDNPPVFTRSVYSVTVPEDSHRGRLLTTLMATDDDIGDNAKLRYRIRRVTPSADHLFRLDPLNGSLVLAGALDFDLVQAYKIEVECSDAGVPELFAYAIVEVLVEDVNNNPPFFESSTYTLSVPGDLPAGQVLGIFLARDADTVSQGRLKYTLNGLNLENLFSLDPDEAVLTVNRSLLGVQRSSYKLQLVVDDGLFSSSCDLLVQIVSPSEGRPAYKERVVEVSVPESAIVGSVLTSAELSSSVPVVHEALLGDLEWLYESLDYEVSKRHDLIVGAKTAEGTVSTAHIVVNVLNQNDHKPIFVASKFEVTVSVDDPQGTALLQLLALDEDPMDKVEYSIKMSRRFKEADRHFEIDPTSGVVRLRRNLSNFAGTALKFSVLATDSGNPPLSDEATVSVYVSPSVARRGSIGDALSLEMRVSEAAPVGTPFGRIRFDPFSDLLVRIVKPVDAYVGRVVQVVPNGTVSTAEPLDRELRSRFWFYVYFHTNREVGAWVSMVLVGVTVLDVNDNAPNFGGEKLKLAVAEDAPVGYRIVRLQASDPDEGDAGVVSYHLNGLNLPFKIVGNWLVTKQQLDRETTGFYHFTVTAKDAGSPSLKSSLIVQIDILGVNDKAPVFENKSYRFDIAEGAAINDLVGTIRAVDPDEPFSKHHLKYYIIRGNALRLFSLTRLNGSDSFGILLAEAVPKANWDHFDLRILVSDGKFTDTTNVRVNVLKSTFVDCECEKKVVHLTLSEDWPLNEAIFNFSSTVNEAALIEGSKKFKFLNAGAIVLAEQLDRETASQHYFRALYKACNALDSCFTSFVVTVTDVNDNQPRFTSEQYEVSIVEHENTSYPKYLLRVHAVDYDLGAAGTVSYSMLDSFGELFSLNETTGDVFLTKPLDREEKANYTFAVQASDNGVPPLSSNALIRVIVLDVNDNPPVFAQHQYHGQIPENASDGAEVLRVEAFSLDEGVNAQVTYSILPSSLGSVPFTIDEVTGSVRVSGPLDAAKQSEYELLIQATDKGSPPLSSKTTVRVEVIDVNDHSPVFTENTYHVEVVENTAADTLLVHCAATDQDTGQNGHVGYRLVSSQQVVHDHFNVSEVGWLILKRPLDREKIAFLEFKVEAFDFGLPSRSAFASVHVTVLDTNDNPPMLDKCNDTVYMRRPVAAGTVVHPFVVTDLDDHEAVGDFKFELQGVASSMFEISPTAVLKVATSNLTDAQYLLTIRVSDGEHFTECHLDVRLVEGSIRPPVVRSYKAELWTYMDEFAGGLLGQIRASDEDPMDKLTFRLKAPPLLSDIVTLDLDDGQLMAAAGLPVGVYTLKVAVSDGKFTSNGVVELEVQSATYEMLRSAVSLRLGGVEIDKLLEHGLKRFQRSISKYVGVRPRYVHIFSLDQSQPDSLEIFVAFQKSKQEFYTPAFVRDRLEKSMKELALSIGAREVRILQDRCSSNPCVNGQCKEMVVIDETGISSVLSPSFGLITPRAVRSLECHCPVGFEGSRCEKVVNVCSSNPCSRHTVCVPNDLSSGYHCECLPGRHGKDCSESCRNSSCSEPAVSFLGTSYVWYPFDQSLEAFMNLTIRVKTSAHFGSLLFSKGRTDYQVLDLRDGFVQYRFDLGSGQTVVRSELFAADNIWHTVRIVRRQRHVTLIVDNALVKAEAFGSSTVLNLNRASYVCLGGELDAGEVKNGFVGCMHSLTFNGNAYPILTASSNVRLVNIRRDCPARPHGQDVTDVDGSCRELPCLNGGRCSRGPAGSFICACSYPYFGKRCENWQSPCLSQPCLNGGVCEIVAGNAYCRCPEGFSGAICDQRYITECGQHQCANGGYCVGKTDGTYFCNCTEGWTGILCDIPSDMTIPNISSGRLGITITELATVLVVLLTLAGLGIVFFLVCKRRRRLMYEKVRVKRARNEEILLDQPYLSNNNMSIFPGGNGPPPLPPRFRSFQSQRQKRPSNFDSGKLVRLPMAQVRPLSFIDRPDSPVCCPLQAAVNYGSAAEELEQMGQASDKDEVEDWKSALNKMDVDSLNKLKKLAGLDDDEQEPSAGVNDRASSKADEHSTGRTNGEGSSSFIWDYSDWASTVGNTGYPTFGRLTDTNTDDEAGSVPRVICRLDDTDYEYALDSCSDHDDSPCSSLVK</sequence>
<dbReference type="GO" id="GO:0048589">
    <property type="term" value="P:developmental growth"/>
    <property type="evidence" value="ECO:0007669"/>
    <property type="project" value="UniProtKB-ARBA"/>
</dbReference>
<dbReference type="Pfam" id="PF02210">
    <property type="entry name" value="Laminin_G_2"/>
    <property type="match status" value="1"/>
</dbReference>
<feature type="domain" description="Cadherin" evidence="18">
    <location>
        <begin position="1120"/>
        <end position="1224"/>
    </location>
</feature>
<feature type="domain" description="Cadherin" evidence="18">
    <location>
        <begin position="700"/>
        <end position="804"/>
    </location>
</feature>
<dbReference type="CDD" id="cd00053">
    <property type="entry name" value="EGF"/>
    <property type="match status" value="2"/>
</dbReference>
<feature type="domain" description="EGF-like" evidence="17">
    <location>
        <begin position="3986"/>
        <end position="4022"/>
    </location>
</feature>
<feature type="domain" description="EGF-like" evidence="17">
    <location>
        <begin position="3719"/>
        <end position="3757"/>
    </location>
</feature>
<dbReference type="FunFam" id="2.60.40.60:FF:000092">
    <property type="entry name" value="Protocadherin 8"/>
    <property type="match status" value="1"/>
</dbReference>
<dbReference type="FunFam" id="2.60.40.60:FF:000039">
    <property type="entry name" value="FAT atypical cadherin 3"/>
    <property type="match status" value="1"/>
</dbReference>
<dbReference type="FunFam" id="2.60.40.60:FF:000080">
    <property type="entry name" value="FAT atypical cadherin 1"/>
    <property type="match status" value="1"/>
</dbReference>
<feature type="domain" description="Cadherin" evidence="18">
    <location>
        <begin position="2500"/>
        <end position="2540"/>
    </location>
</feature>
<evidence type="ECO:0000313" key="19">
    <source>
        <dbReference type="EMBL" id="KFD72283.1"/>
    </source>
</evidence>
<evidence type="ECO:0000256" key="13">
    <source>
        <dbReference type="PROSITE-ProRule" id="PRU00076"/>
    </source>
</evidence>
<dbReference type="Gene3D" id="2.60.40.60">
    <property type="entry name" value="Cadherins"/>
    <property type="match status" value="29"/>
</dbReference>
<dbReference type="SMART" id="SM00282">
    <property type="entry name" value="LamG"/>
    <property type="match status" value="1"/>
</dbReference>
<evidence type="ECO:0000256" key="12">
    <source>
        <dbReference type="PROSITE-ProRule" id="PRU00043"/>
    </source>
</evidence>
<evidence type="ECO:0000256" key="11">
    <source>
        <dbReference type="ARBA" id="ARBA00023180"/>
    </source>
</evidence>
<feature type="domain" description="Cadherin" evidence="18">
    <location>
        <begin position="1843"/>
        <end position="1928"/>
    </location>
</feature>
<keyword evidence="11" id="KW-0325">Glycoprotein</keyword>
<feature type="region of interest" description="Disordered" evidence="14">
    <location>
        <begin position="4245"/>
        <end position="4278"/>
    </location>
</feature>
<dbReference type="Pfam" id="PF00028">
    <property type="entry name" value="Cadherin"/>
    <property type="match status" value="16"/>
</dbReference>
<dbReference type="CDD" id="cd11304">
    <property type="entry name" value="Cadherin_repeat"/>
    <property type="match status" value="26"/>
</dbReference>
<dbReference type="CDD" id="cd00110">
    <property type="entry name" value="LamG"/>
    <property type="match status" value="1"/>
</dbReference>
<evidence type="ECO:0000256" key="8">
    <source>
        <dbReference type="ARBA" id="ARBA00022989"/>
    </source>
</evidence>
<dbReference type="SUPFAM" id="SSF57196">
    <property type="entry name" value="EGF/Laminin"/>
    <property type="match status" value="3"/>
</dbReference>
<feature type="domain" description="Cadherin" evidence="18">
    <location>
        <begin position="3265"/>
        <end position="3370"/>
    </location>
</feature>
<evidence type="ECO:0000256" key="3">
    <source>
        <dbReference type="ARBA" id="ARBA00022692"/>
    </source>
</evidence>
<feature type="transmembrane region" description="Helical" evidence="15">
    <location>
        <begin position="4084"/>
        <end position="4105"/>
    </location>
</feature>
<dbReference type="FunFam" id="2.60.40.60:FF:000002">
    <property type="entry name" value="Protocadherin alpha 2"/>
    <property type="match status" value="1"/>
</dbReference>
<keyword evidence="2 13" id="KW-0245">EGF-like domain</keyword>
<dbReference type="SMART" id="SM00179">
    <property type="entry name" value="EGF_CA"/>
    <property type="match status" value="4"/>
</dbReference>
<feature type="domain" description="Cadherin" evidence="18">
    <location>
        <begin position="1729"/>
        <end position="1842"/>
    </location>
</feature>
<dbReference type="PROSITE" id="PS50025">
    <property type="entry name" value="LAM_G_DOMAIN"/>
    <property type="match status" value="1"/>
</dbReference>
<feature type="domain" description="Cadherin" evidence="18">
    <location>
        <begin position="2699"/>
        <end position="2751"/>
    </location>
</feature>